<gene>
    <name evidence="1" type="ORF">nbrc107696_04600</name>
</gene>
<sequence length="93" mass="10664">MYASLRRVFGAIGVHSLAGREVEGQRRQETSIEFAHRGPPVDLKAQRRKLVVRILDDGRHRGVDVLIEFGDLVREQEFFHLVEREIGTMSGHE</sequence>
<protein>
    <submittedName>
        <fullName evidence="1">Uncharacterized protein</fullName>
    </submittedName>
</protein>
<evidence type="ECO:0000313" key="1">
    <source>
        <dbReference type="EMBL" id="GEE00014.1"/>
    </source>
</evidence>
<keyword evidence="2" id="KW-1185">Reference proteome</keyword>
<dbReference type="Proteomes" id="UP000444960">
    <property type="component" value="Unassembled WGS sequence"/>
</dbReference>
<reference evidence="2" key="1">
    <citation type="submission" date="2019-06" db="EMBL/GenBank/DDBJ databases">
        <title>Gordonia isolated from sludge of a wastewater treatment plant.</title>
        <authorList>
            <person name="Tamura T."/>
            <person name="Aoyama K."/>
            <person name="Kang Y."/>
            <person name="Saito S."/>
            <person name="Akiyama N."/>
            <person name="Yazawa K."/>
            <person name="Gonoi T."/>
            <person name="Mikami Y."/>
        </authorList>
    </citation>
    <scope>NUCLEOTIDE SEQUENCE [LARGE SCALE GENOMIC DNA]</scope>
    <source>
        <strain evidence="2">NBRC 107696</strain>
    </source>
</reference>
<name>A0A7I9V4B6_9ACTN</name>
<dbReference type="AlphaFoldDB" id="A0A7I9V4B6"/>
<proteinExistence type="predicted"/>
<evidence type="ECO:0000313" key="2">
    <source>
        <dbReference type="Proteomes" id="UP000444960"/>
    </source>
</evidence>
<organism evidence="1 2">
    <name type="scientific">Gordonia spumicola</name>
    <dbReference type="NCBI Taxonomy" id="589161"/>
    <lineage>
        <taxon>Bacteria</taxon>
        <taxon>Bacillati</taxon>
        <taxon>Actinomycetota</taxon>
        <taxon>Actinomycetes</taxon>
        <taxon>Mycobacteriales</taxon>
        <taxon>Gordoniaceae</taxon>
        <taxon>Gordonia</taxon>
    </lineage>
</organism>
<accession>A0A7I9V4B6</accession>
<dbReference type="RefSeq" id="WP_228461137.1">
    <property type="nucleotide sequence ID" value="NZ_BJOV01000002.1"/>
</dbReference>
<comment type="caution">
    <text evidence="1">The sequence shown here is derived from an EMBL/GenBank/DDBJ whole genome shotgun (WGS) entry which is preliminary data.</text>
</comment>
<dbReference type="EMBL" id="BJOV01000002">
    <property type="protein sequence ID" value="GEE00014.1"/>
    <property type="molecule type" value="Genomic_DNA"/>
</dbReference>